<dbReference type="NCBIfam" id="TIGR00500">
    <property type="entry name" value="met_pdase_I"/>
    <property type="match status" value="1"/>
</dbReference>
<dbReference type="GO" id="GO:0006508">
    <property type="term" value="P:proteolysis"/>
    <property type="evidence" value="ECO:0007669"/>
    <property type="project" value="UniProtKB-KW"/>
</dbReference>
<dbReference type="InterPro" id="IPR002467">
    <property type="entry name" value="Pept_M24A_MAP1"/>
</dbReference>
<dbReference type="SUPFAM" id="SSF55920">
    <property type="entry name" value="Creatinase/aminopeptidase"/>
    <property type="match status" value="1"/>
</dbReference>
<evidence type="ECO:0000313" key="6">
    <source>
        <dbReference type="EMBL" id="SUZ89490.1"/>
    </source>
</evidence>
<organism evidence="6">
    <name type="scientific">marine metagenome</name>
    <dbReference type="NCBI Taxonomy" id="408172"/>
    <lineage>
        <taxon>unclassified sequences</taxon>
        <taxon>metagenomes</taxon>
        <taxon>ecological metagenomes</taxon>
    </lineage>
</organism>
<keyword evidence="1" id="KW-0031">Aminopeptidase</keyword>
<evidence type="ECO:0000259" key="5">
    <source>
        <dbReference type="Pfam" id="PF00557"/>
    </source>
</evidence>
<evidence type="ECO:0000256" key="4">
    <source>
        <dbReference type="ARBA" id="ARBA00022801"/>
    </source>
</evidence>
<accession>A0A381RCV4</accession>
<evidence type="ECO:0000256" key="2">
    <source>
        <dbReference type="ARBA" id="ARBA00022670"/>
    </source>
</evidence>
<dbReference type="InterPro" id="IPR000994">
    <property type="entry name" value="Pept_M24"/>
</dbReference>
<dbReference type="GO" id="GO:0046872">
    <property type="term" value="F:metal ion binding"/>
    <property type="evidence" value="ECO:0007669"/>
    <property type="project" value="UniProtKB-KW"/>
</dbReference>
<dbReference type="GO" id="GO:0070006">
    <property type="term" value="F:metalloaminopeptidase activity"/>
    <property type="evidence" value="ECO:0007669"/>
    <property type="project" value="InterPro"/>
</dbReference>
<dbReference type="EMBL" id="UINC01001817">
    <property type="protein sequence ID" value="SUZ89490.1"/>
    <property type="molecule type" value="Genomic_DNA"/>
</dbReference>
<dbReference type="PANTHER" id="PTHR43330">
    <property type="entry name" value="METHIONINE AMINOPEPTIDASE"/>
    <property type="match status" value="1"/>
</dbReference>
<dbReference type="CDD" id="cd01086">
    <property type="entry name" value="MetAP1"/>
    <property type="match status" value="1"/>
</dbReference>
<name>A0A381RCV4_9ZZZZ</name>
<dbReference type="Gene3D" id="3.90.230.10">
    <property type="entry name" value="Creatinase/methionine aminopeptidase superfamily"/>
    <property type="match status" value="1"/>
</dbReference>
<sequence length="247" mass="26686">VIHIRSTGEVQKISRACQIVKETLEIIQEMIVPGISTLELDIEAEKFIRSKGAQPGFKGLYGYPATLCVSVEDEVVHGIPNNRKLQDGEIVSVDVGSLIEGYYGDHAKSFAVGKVDPEKEKLMSVTRECLLDGIDQATPGNRIGDIGHAVQKRAESNGYGVVTELVGHGIGTKLHEDPQIPNYGKPGTGPKIEVGMCFAIEPMINMGTPGVYTKKDGWTVCTKDGMPSAHFEHTITITEDGAKILTI</sequence>
<evidence type="ECO:0000256" key="1">
    <source>
        <dbReference type="ARBA" id="ARBA00022438"/>
    </source>
</evidence>
<dbReference type="PANTHER" id="PTHR43330:SF27">
    <property type="entry name" value="METHIONINE AMINOPEPTIDASE"/>
    <property type="match status" value="1"/>
</dbReference>
<dbReference type="InterPro" id="IPR001714">
    <property type="entry name" value="Pept_M24_MAP"/>
</dbReference>
<keyword evidence="3" id="KW-0479">Metal-binding</keyword>
<dbReference type="HAMAP" id="MF_01974">
    <property type="entry name" value="MetAP_1"/>
    <property type="match status" value="1"/>
</dbReference>
<dbReference type="Pfam" id="PF00557">
    <property type="entry name" value="Peptidase_M24"/>
    <property type="match status" value="1"/>
</dbReference>
<feature type="non-terminal residue" evidence="6">
    <location>
        <position position="1"/>
    </location>
</feature>
<keyword evidence="2" id="KW-0645">Protease</keyword>
<dbReference type="AlphaFoldDB" id="A0A381RCV4"/>
<keyword evidence="4" id="KW-0378">Hydrolase</keyword>
<dbReference type="PRINTS" id="PR00599">
    <property type="entry name" value="MAPEPTIDASE"/>
</dbReference>
<protein>
    <recommendedName>
        <fullName evidence="5">Peptidase M24 domain-containing protein</fullName>
    </recommendedName>
</protein>
<gene>
    <name evidence="6" type="ORF">METZ01_LOCUS42344</name>
</gene>
<dbReference type="InterPro" id="IPR036005">
    <property type="entry name" value="Creatinase/aminopeptidase-like"/>
</dbReference>
<feature type="domain" description="Peptidase M24" evidence="5">
    <location>
        <begin position="12"/>
        <end position="239"/>
    </location>
</feature>
<reference evidence="6" key="1">
    <citation type="submission" date="2018-05" db="EMBL/GenBank/DDBJ databases">
        <authorList>
            <person name="Lanie J.A."/>
            <person name="Ng W.-L."/>
            <person name="Kazmierczak K.M."/>
            <person name="Andrzejewski T.M."/>
            <person name="Davidsen T.M."/>
            <person name="Wayne K.J."/>
            <person name="Tettelin H."/>
            <person name="Glass J.I."/>
            <person name="Rusch D."/>
            <person name="Podicherti R."/>
            <person name="Tsui H.-C.T."/>
            <person name="Winkler M.E."/>
        </authorList>
    </citation>
    <scope>NUCLEOTIDE SEQUENCE</scope>
</reference>
<evidence type="ECO:0000256" key="3">
    <source>
        <dbReference type="ARBA" id="ARBA00022723"/>
    </source>
</evidence>
<dbReference type="GO" id="GO:0005829">
    <property type="term" value="C:cytosol"/>
    <property type="evidence" value="ECO:0007669"/>
    <property type="project" value="TreeGrafter"/>
</dbReference>
<proteinExistence type="inferred from homology"/>